<reference evidence="1 2" key="1">
    <citation type="journal article" date="2022" name="Plant J.">
        <title>Chromosome-level genome of Camellia lanceoleosa provides a valuable resource for understanding genome evolution and self-incompatibility.</title>
        <authorList>
            <person name="Gong W."/>
            <person name="Xiao S."/>
            <person name="Wang L."/>
            <person name="Liao Z."/>
            <person name="Chang Y."/>
            <person name="Mo W."/>
            <person name="Hu G."/>
            <person name="Li W."/>
            <person name="Zhao G."/>
            <person name="Zhu H."/>
            <person name="Hu X."/>
            <person name="Ji K."/>
            <person name="Xiang X."/>
            <person name="Song Q."/>
            <person name="Yuan D."/>
            <person name="Jin S."/>
            <person name="Zhang L."/>
        </authorList>
    </citation>
    <scope>NUCLEOTIDE SEQUENCE [LARGE SCALE GENOMIC DNA]</scope>
    <source>
        <strain evidence="1">SQ_2022a</strain>
    </source>
</reference>
<dbReference type="EMBL" id="CM045767">
    <property type="protein sequence ID" value="KAI7998946.1"/>
    <property type="molecule type" value="Genomic_DNA"/>
</dbReference>
<sequence length="90" mass="9852">MVTVKIQDPVAILPHSEKQPVLSSLDILDYKSNVHATADEVMDDASNKLDNLQTISTDFVSFVVAAIIVCQLMLPFFVVATAVVHQLMLP</sequence>
<accession>A0ACC0GHQ2</accession>
<dbReference type="Proteomes" id="UP001060215">
    <property type="component" value="Chromosome 10"/>
</dbReference>
<protein>
    <submittedName>
        <fullName evidence="1">Uncharacterized protein</fullName>
    </submittedName>
</protein>
<keyword evidence="2" id="KW-1185">Reference proteome</keyword>
<organism evidence="1 2">
    <name type="scientific">Camellia lanceoleosa</name>
    <dbReference type="NCBI Taxonomy" id="1840588"/>
    <lineage>
        <taxon>Eukaryota</taxon>
        <taxon>Viridiplantae</taxon>
        <taxon>Streptophyta</taxon>
        <taxon>Embryophyta</taxon>
        <taxon>Tracheophyta</taxon>
        <taxon>Spermatophyta</taxon>
        <taxon>Magnoliopsida</taxon>
        <taxon>eudicotyledons</taxon>
        <taxon>Gunneridae</taxon>
        <taxon>Pentapetalae</taxon>
        <taxon>asterids</taxon>
        <taxon>Ericales</taxon>
        <taxon>Theaceae</taxon>
        <taxon>Camellia</taxon>
    </lineage>
</organism>
<comment type="caution">
    <text evidence="1">The sequence shown here is derived from an EMBL/GenBank/DDBJ whole genome shotgun (WGS) entry which is preliminary data.</text>
</comment>
<proteinExistence type="predicted"/>
<gene>
    <name evidence="1" type="ORF">LOK49_LG10G00267</name>
</gene>
<evidence type="ECO:0000313" key="2">
    <source>
        <dbReference type="Proteomes" id="UP001060215"/>
    </source>
</evidence>
<name>A0ACC0GHQ2_9ERIC</name>
<evidence type="ECO:0000313" key="1">
    <source>
        <dbReference type="EMBL" id="KAI7998946.1"/>
    </source>
</evidence>